<accession>A0A1J1IHZ1</accession>
<evidence type="ECO:0000313" key="1">
    <source>
        <dbReference type="EMBL" id="CRK98670.1"/>
    </source>
</evidence>
<protein>
    <submittedName>
        <fullName evidence="1">CLUMA_CG012296, isoform A</fullName>
    </submittedName>
</protein>
<reference evidence="1 2" key="1">
    <citation type="submission" date="2015-04" db="EMBL/GenBank/DDBJ databases">
        <authorList>
            <person name="Syromyatnikov M.Y."/>
            <person name="Popov V.N."/>
        </authorList>
    </citation>
    <scope>NUCLEOTIDE SEQUENCE [LARGE SCALE GENOMIC DNA]</scope>
</reference>
<organism evidence="1 2">
    <name type="scientific">Clunio marinus</name>
    <dbReference type="NCBI Taxonomy" id="568069"/>
    <lineage>
        <taxon>Eukaryota</taxon>
        <taxon>Metazoa</taxon>
        <taxon>Ecdysozoa</taxon>
        <taxon>Arthropoda</taxon>
        <taxon>Hexapoda</taxon>
        <taxon>Insecta</taxon>
        <taxon>Pterygota</taxon>
        <taxon>Neoptera</taxon>
        <taxon>Endopterygota</taxon>
        <taxon>Diptera</taxon>
        <taxon>Nematocera</taxon>
        <taxon>Chironomoidea</taxon>
        <taxon>Chironomidae</taxon>
        <taxon>Clunio</taxon>
    </lineage>
</organism>
<dbReference type="Proteomes" id="UP000183832">
    <property type="component" value="Unassembled WGS sequence"/>
</dbReference>
<keyword evidence="2" id="KW-1185">Reference proteome</keyword>
<dbReference type="AlphaFoldDB" id="A0A1J1IHZ1"/>
<proteinExistence type="predicted"/>
<sequence length="79" mass="9523">MLALHFDKYEYHREFEVKSELAFTVLRDFFSVHHVKRLFLRFIDDNCEHLKSFGKCDNPNRYPKGNDRITQLLAAFIET</sequence>
<name>A0A1J1IHZ1_9DIPT</name>
<dbReference type="EMBL" id="CVRI01000048">
    <property type="protein sequence ID" value="CRK98670.1"/>
    <property type="molecule type" value="Genomic_DNA"/>
</dbReference>
<evidence type="ECO:0000313" key="2">
    <source>
        <dbReference type="Proteomes" id="UP000183832"/>
    </source>
</evidence>
<gene>
    <name evidence="1" type="ORF">CLUMA_CG012296</name>
</gene>